<reference evidence="2 3" key="1">
    <citation type="submission" date="2018-03" db="EMBL/GenBank/DDBJ databases">
        <authorList>
            <person name="Guldener U."/>
        </authorList>
    </citation>
    <scope>NUCLEOTIDE SEQUENCE [LARGE SCALE GENOMIC DNA]</scope>
    <source>
        <strain evidence="2 3">DAOM196992</strain>
    </source>
</reference>
<protein>
    <recommendedName>
        <fullName evidence="4">BTB domain-containing protein</fullName>
    </recommendedName>
</protein>
<name>A0A5C3F9M4_9BASI</name>
<accession>A0A5C3F9M4</accession>
<evidence type="ECO:0008006" key="4">
    <source>
        <dbReference type="Google" id="ProtNLM"/>
    </source>
</evidence>
<gene>
    <name evidence="2" type="ORF">PSFLO_05827</name>
</gene>
<dbReference type="Proteomes" id="UP000323386">
    <property type="component" value="Unassembled WGS sequence"/>
</dbReference>
<organism evidence="2 3">
    <name type="scientific">Pseudozyma flocculosa</name>
    <dbReference type="NCBI Taxonomy" id="84751"/>
    <lineage>
        <taxon>Eukaryota</taxon>
        <taxon>Fungi</taxon>
        <taxon>Dikarya</taxon>
        <taxon>Basidiomycota</taxon>
        <taxon>Ustilaginomycotina</taxon>
        <taxon>Ustilaginomycetes</taxon>
        <taxon>Ustilaginales</taxon>
        <taxon>Ustilaginaceae</taxon>
        <taxon>Pseudozyma</taxon>
    </lineage>
</organism>
<evidence type="ECO:0000313" key="2">
    <source>
        <dbReference type="EMBL" id="SPO40345.1"/>
    </source>
</evidence>
<dbReference type="Gene3D" id="3.30.710.10">
    <property type="entry name" value="Potassium Channel Kv1.1, Chain A"/>
    <property type="match status" value="1"/>
</dbReference>
<evidence type="ECO:0000313" key="3">
    <source>
        <dbReference type="Proteomes" id="UP000323386"/>
    </source>
</evidence>
<dbReference type="InterPro" id="IPR011333">
    <property type="entry name" value="SKP1/BTB/POZ_sf"/>
</dbReference>
<dbReference type="EMBL" id="OOIP01000019">
    <property type="protein sequence ID" value="SPO40345.1"/>
    <property type="molecule type" value="Genomic_DNA"/>
</dbReference>
<dbReference type="OrthoDB" id="6359816at2759"/>
<evidence type="ECO:0000256" key="1">
    <source>
        <dbReference type="SAM" id="MobiDB-lite"/>
    </source>
</evidence>
<dbReference type="AlphaFoldDB" id="A0A5C3F9M4"/>
<keyword evidence="3" id="KW-1185">Reference proteome</keyword>
<dbReference type="PANTHER" id="PTHR24413">
    <property type="entry name" value="SPECKLE-TYPE POZ PROTEIN"/>
    <property type="match status" value="1"/>
</dbReference>
<dbReference type="CDD" id="cd18186">
    <property type="entry name" value="BTB_POZ_ZBTB_KLHL-like"/>
    <property type="match status" value="1"/>
</dbReference>
<feature type="region of interest" description="Disordered" evidence="1">
    <location>
        <begin position="298"/>
        <end position="342"/>
    </location>
</feature>
<proteinExistence type="predicted"/>
<sequence>MSSTPSKPQEGCASTRCQKDFVAHGSHWTFYDTINVGVAADDDYVAYISTAKGDQSDASPDAGNRVGGAIADTAAQLIIPDKDTTDVVIQTPCHLHHLLGHAEAIAGTGHHCTLWLCLGTGSFELFFEDEYRGKAPEQLGRQPEFVTISISFLSEGRFHEVTLCASGSSTYKSFKNKGKTVPVKLRWKFDSIDSTLQRLLHEASKKNIIAHLAVTGHSSMPFTERQIALHPGAPSTDKLLMTVSKLMTADEASLVRLKAMQDNPLDETLVASKSLLSQRCDYFRAMFQSQFSEARTLSQSQNASIQPAKMEIPPREGRRLSRPLSKAPPTAPPQKHSERVKGIRSMSRKSALVFYLKHGQVVLKQARAYWEGIKLSKSPWSDGMRLCDAEKMYQAADMYGQKGLQILAKHHVISELEVSTAFKGLFANKLAQLYDEMRQAYIDFCVEHFSEISKLDSYHETMAEIFSGTYPPSAAKSLQAIITRVTTNPT</sequence>